<gene>
    <name evidence="10" type="ORF">DM01DRAFT_1403827</name>
</gene>
<keyword evidence="6" id="KW-0175">Coiled coil</keyword>
<dbReference type="Pfam" id="PF12894">
    <property type="entry name" value="ANAPC4_WD40"/>
    <property type="match status" value="1"/>
</dbReference>
<reference evidence="10 11" key="1">
    <citation type="submission" date="2016-07" db="EMBL/GenBank/DDBJ databases">
        <title>Pervasive Adenine N6-methylation of Active Genes in Fungi.</title>
        <authorList>
            <consortium name="DOE Joint Genome Institute"/>
            <person name="Mondo S.J."/>
            <person name="Dannebaum R.O."/>
            <person name="Kuo R.C."/>
            <person name="Labutti K."/>
            <person name="Haridas S."/>
            <person name="Kuo A."/>
            <person name="Salamov A."/>
            <person name="Ahrendt S.R."/>
            <person name="Lipzen A."/>
            <person name="Sullivan W."/>
            <person name="Andreopoulos W.B."/>
            <person name="Clum A."/>
            <person name="Lindquist E."/>
            <person name="Daum C."/>
            <person name="Ramamoorthy G.K."/>
            <person name="Gryganskyi A."/>
            <person name="Culley D."/>
            <person name="Magnuson J.K."/>
            <person name="James T.Y."/>
            <person name="O'Malley M.A."/>
            <person name="Stajich J.E."/>
            <person name="Spatafora J.W."/>
            <person name="Visel A."/>
            <person name="Grigoriev I.V."/>
        </authorList>
    </citation>
    <scope>NUCLEOTIDE SEQUENCE [LARGE SCALE GENOMIC DNA]</scope>
    <source>
        <strain evidence="10 11">NRRL 3301</strain>
    </source>
</reference>
<dbReference type="Pfam" id="PF23138">
    <property type="entry name" value="CTLH_Armc9"/>
    <property type="match status" value="1"/>
</dbReference>
<dbReference type="SMART" id="SM00320">
    <property type="entry name" value="WD40"/>
    <property type="match status" value="5"/>
</dbReference>
<dbReference type="GO" id="GO:0045022">
    <property type="term" value="P:early endosome to late endosome transport"/>
    <property type="evidence" value="ECO:0007669"/>
    <property type="project" value="InterPro"/>
</dbReference>
<evidence type="ECO:0000256" key="5">
    <source>
        <dbReference type="PROSITE-ProRule" id="PRU00221"/>
    </source>
</evidence>
<dbReference type="SUPFAM" id="SSF50978">
    <property type="entry name" value="WD40 repeat-like"/>
    <property type="match status" value="1"/>
</dbReference>
<comment type="subcellular location">
    <subcellularLocation>
        <location evidence="1">Early endosome membrane</location>
        <topology evidence="1">Peripheral membrane protein</topology>
    </subcellularLocation>
    <subcellularLocation>
        <location evidence="2">Late endosome membrane</location>
    </subcellularLocation>
</comment>
<feature type="compositionally biased region" description="Low complexity" evidence="7">
    <location>
        <begin position="543"/>
        <end position="562"/>
    </location>
</feature>
<evidence type="ECO:0000259" key="8">
    <source>
        <dbReference type="Pfam" id="PF12894"/>
    </source>
</evidence>
<feature type="domain" description="ARMC9 CTLH-like" evidence="9">
    <location>
        <begin position="55"/>
        <end position="168"/>
    </location>
</feature>
<dbReference type="InterPro" id="IPR036322">
    <property type="entry name" value="WD40_repeat_dom_sf"/>
</dbReference>
<dbReference type="PROSITE" id="PS50082">
    <property type="entry name" value="WD_REPEATS_2"/>
    <property type="match status" value="1"/>
</dbReference>
<comment type="caution">
    <text evidence="10">The sequence shown here is derived from an EMBL/GenBank/DDBJ whole genome shotgun (WGS) entry which is preliminary data.</text>
</comment>
<dbReference type="GO" id="GO:0141039">
    <property type="term" value="F:phosphatidylinositol 3-kinase inhibitor activity"/>
    <property type="evidence" value="ECO:0007669"/>
    <property type="project" value="InterPro"/>
</dbReference>
<dbReference type="PANTHER" id="PTHR13083">
    <property type="entry name" value="WD REPEAT-CONTAINING PROTEIN 91"/>
    <property type="match status" value="1"/>
</dbReference>
<name>A0A1X2GVR0_9FUNG</name>
<dbReference type="InterPro" id="IPR015943">
    <property type="entry name" value="WD40/YVTN_repeat-like_dom_sf"/>
</dbReference>
<evidence type="ECO:0000313" key="11">
    <source>
        <dbReference type="Proteomes" id="UP000242146"/>
    </source>
</evidence>
<keyword evidence="11" id="KW-1185">Reference proteome</keyword>
<feature type="region of interest" description="Disordered" evidence="7">
    <location>
        <begin position="522"/>
        <end position="562"/>
    </location>
</feature>
<dbReference type="GO" id="GO:0031902">
    <property type="term" value="C:late endosome membrane"/>
    <property type="evidence" value="ECO:0007669"/>
    <property type="project" value="UniProtKB-SubCell"/>
</dbReference>
<dbReference type="STRING" id="101127.A0A1X2GVR0"/>
<protein>
    <submittedName>
        <fullName evidence="10">WD40 repeat-like protein</fullName>
    </submittedName>
</protein>
<dbReference type="Gene3D" id="2.130.10.10">
    <property type="entry name" value="YVTN repeat-like/Quinoprotein amine dehydrogenase"/>
    <property type="match status" value="1"/>
</dbReference>
<organism evidence="10 11">
    <name type="scientific">Hesseltinella vesiculosa</name>
    <dbReference type="NCBI Taxonomy" id="101127"/>
    <lineage>
        <taxon>Eukaryota</taxon>
        <taxon>Fungi</taxon>
        <taxon>Fungi incertae sedis</taxon>
        <taxon>Mucoromycota</taxon>
        <taxon>Mucoromycotina</taxon>
        <taxon>Mucoromycetes</taxon>
        <taxon>Mucorales</taxon>
        <taxon>Cunninghamellaceae</taxon>
        <taxon>Hesseltinella</taxon>
    </lineage>
</organism>
<evidence type="ECO:0000256" key="4">
    <source>
        <dbReference type="ARBA" id="ARBA00022753"/>
    </source>
</evidence>
<dbReference type="GO" id="GO:0051898">
    <property type="term" value="P:negative regulation of phosphatidylinositol 3-kinase/protein kinase B signal transduction"/>
    <property type="evidence" value="ECO:0007669"/>
    <property type="project" value="InterPro"/>
</dbReference>
<evidence type="ECO:0000256" key="7">
    <source>
        <dbReference type="SAM" id="MobiDB-lite"/>
    </source>
</evidence>
<evidence type="ECO:0000259" key="9">
    <source>
        <dbReference type="Pfam" id="PF23138"/>
    </source>
</evidence>
<dbReference type="AlphaFoldDB" id="A0A1X2GVR0"/>
<evidence type="ECO:0000313" key="10">
    <source>
        <dbReference type="EMBL" id="ORX62125.1"/>
    </source>
</evidence>
<evidence type="ECO:0000256" key="6">
    <source>
        <dbReference type="SAM" id="Coils"/>
    </source>
</evidence>
<sequence>MNSLHQVDDLVKEYLLFRGFTGTFRALEVESRTDKDKGFQVDKILEELLSFVTSSDVQSLLDYYRYLDIRFFSRLDSRFQRTAKKFELCLLRHYLVHAIQHKKRDKVKEFFDIYGAELHNTPEWTAWFALPYIKQPATDPTFETFFAKQWVDNYTTSLHNFLATIFQNMPLPSLLTFSVDRTKRKTQQSEIESLRSTVDQLKSSLESSENEVAKLNVELEETRKEMTDGISLIRQRAASIQPGQDTSKESTDDPVVTDTMQDGDSFVVLNQEEYSEHASAITHAQFSTQGTLIASCDMDNIVRIWSYKGQSAAPQKITSSNFNVLSMSWDARSDRFLFLGTDQGMIRVYNVENRSVVQEFGMSEKYPWVTQLSSSPVEPVIVCSASGSKIKQSSKQHGALVAWNLKSLSSSGIFKLDTSDSSEINTINHNHNGQMLVAGDGNGMLRIFDVRTMKSIMEWKTDNARPVCMAQFSFDENSIYTVNNGGCLNQWSIHKPGKQLQAHSLANFPPCTPRTIASQSSITSSSLLKLEPQPSLSSPEFPRPTSNRSSSSRASVSSSRSARLPSFSAEEGVIQSLLAKTPRSQLVAFSDDTNHVLCATQPTSAEGLALAPSNETQGTIFNVHSGQPALRMASQPAYRQITAVDWTNTSNTCLLGCRDGSVNVVNLFHHRTL</sequence>
<dbReference type="InterPro" id="IPR001680">
    <property type="entry name" value="WD40_rpt"/>
</dbReference>
<dbReference type="InterPro" id="IPR039724">
    <property type="entry name" value="WDR91"/>
</dbReference>
<dbReference type="InterPro" id="IPR056327">
    <property type="entry name" value="ARMC9_CTLH-like_dom"/>
</dbReference>
<evidence type="ECO:0000256" key="2">
    <source>
        <dbReference type="ARBA" id="ARBA00004414"/>
    </source>
</evidence>
<evidence type="ECO:0000256" key="3">
    <source>
        <dbReference type="ARBA" id="ARBA00006128"/>
    </source>
</evidence>
<dbReference type="PANTHER" id="PTHR13083:SF3">
    <property type="entry name" value="WD REPEAT-CONTAINING PROTEIN 91"/>
    <property type="match status" value="1"/>
</dbReference>
<evidence type="ECO:0000256" key="1">
    <source>
        <dbReference type="ARBA" id="ARBA00004220"/>
    </source>
</evidence>
<dbReference type="InterPro" id="IPR024977">
    <property type="entry name" value="Apc4-like_WD40_dom"/>
</dbReference>
<proteinExistence type="inferred from homology"/>
<dbReference type="Pfam" id="PF00400">
    <property type="entry name" value="WD40"/>
    <property type="match status" value="1"/>
</dbReference>
<dbReference type="Proteomes" id="UP000242146">
    <property type="component" value="Unassembled WGS sequence"/>
</dbReference>
<feature type="domain" description="Anaphase-promoting complex subunit 4-like WD40" evidence="8">
    <location>
        <begin position="408"/>
        <end position="470"/>
    </location>
</feature>
<dbReference type="GO" id="GO:0031901">
    <property type="term" value="C:early endosome membrane"/>
    <property type="evidence" value="ECO:0007669"/>
    <property type="project" value="UniProtKB-SubCell"/>
</dbReference>
<keyword evidence="5" id="KW-0853">WD repeat</keyword>
<comment type="similarity">
    <text evidence="3">Belongs to the WD repeat WDR91 family.</text>
</comment>
<dbReference type="OrthoDB" id="193023at2759"/>
<feature type="repeat" description="WD" evidence="5">
    <location>
        <begin position="274"/>
        <end position="315"/>
    </location>
</feature>
<dbReference type="EMBL" id="MCGT01000002">
    <property type="protein sequence ID" value="ORX62125.1"/>
    <property type="molecule type" value="Genomic_DNA"/>
</dbReference>
<keyword evidence="4" id="KW-0967">Endosome</keyword>
<accession>A0A1X2GVR0</accession>
<dbReference type="PROSITE" id="PS50294">
    <property type="entry name" value="WD_REPEATS_REGION"/>
    <property type="match status" value="1"/>
</dbReference>
<feature type="coiled-coil region" evidence="6">
    <location>
        <begin position="184"/>
        <end position="225"/>
    </location>
</feature>